<organism evidence="1 2">
    <name type="scientific">Eubacterium ventriosum</name>
    <dbReference type="NCBI Taxonomy" id="39496"/>
    <lineage>
        <taxon>Bacteria</taxon>
        <taxon>Bacillati</taxon>
        <taxon>Bacillota</taxon>
        <taxon>Clostridia</taxon>
        <taxon>Eubacteriales</taxon>
        <taxon>Eubacteriaceae</taxon>
        <taxon>Eubacterium</taxon>
    </lineage>
</organism>
<comment type="caution">
    <text evidence="1">The sequence shown here is derived from an EMBL/GenBank/DDBJ whole genome shotgun (WGS) entry which is preliminary data.</text>
</comment>
<evidence type="ECO:0000313" key="2">
    <source>
        <dbReference type="Proteomes" id="UP000286186"/>
    </source>
</evidence>
<reference evidence="1 2" key="1">
    <citation type="submission" date="2018-08" db="EMBL/GenBank/DDBJ databases">
        <title>A genome reference for cultivated species of the human gut microbiota.</title>
        <authorList>
            <person name="Zou Y."/>
            <person name="Xue W."/>
            <person name="Luo G."/>
        </authorList>
    </citation>
    <scope>NUCLEOTIDE SEQUENCE [LARGE SCALE GENOMIC DNA]</scope>
    <source>
        <strain evidence="1 2">AM23-22</strain>
    </source>
</reference>
<dbReference type="InterPro" id="IPR025051">
    <property type="entry name" value="DUF3990"/>
</dbReference>
<name>A0A414R4F8_9FIRM</name>
<dbReference type="Proteomes" id="UP000286186">
    <property type="component" value="Unassembled WGS sequence"/>
</dbReference>
<dbReference type="Pfam" id="PF13151">
    <property type="entry name" value="DUF3990"/>
    <property type="match status" value="1"/>
</dbReference>
<gene>
    <name evidence="1" type="ORF">DW652_10025</name>
</gene>
<proteinExistence type="predicted"/>
<dbReference type="RefSeq" id="WP_117901321.1">
    <property type="nucleotide sequence ID" value="NZ_CATWJF010000089.1"/>
</dbReference>
<dbReference type="AlphaFoldDB" id="A0A414R4F8"/>
<protein>
    <submittedName>
        <fullName evidence="1">DUF3990 domain-containing protein</fullName>
    </submittedName>
</protein>
<sequence length="221" mass="25886">MVIKIWHGSEKIIKKPMYNEGKIHNDYGKGFYCTESKELAKEWACKEIGKDGFANCYEFDTDGLKILDLSDDKYNVLNWLAILAFNRNFKTSLSVAREAKKYLINNFGINTDDYDIIKGYRADDSYFAFARAFVNNQISVDELERAMKLGKLGEQIVLKSPKAFERIKYVEYEIAENQKYYHRRLERNKKAEDDFTELLINADIKGLHIIDIMRKEEENSD</sequence>
<dbReference type="EMBL" id="QRHR01000010">
    <property type="protein sequence ID" value="RHF87907.1"/>
    <property type="molecule type" value="Genomic_DNA"/>
</dbReference>
<accession>A0A414R4F8</accession>
<evidence type="ECO:0000313" key="1">
    <source>
        <dbReference type="EMBL" id="RHF87907.1"/>
    </source>
</evidence>